<proteinExistence type="predicted"/>
<name>A0A6A6QIZ2_9PEZI</name>
<protein>
    <submittedName>
        <fullName evidence="1">Uncharacterized protein</fullName>
    </submittedName>
</protein>
<dbReference type="AlphaFoldDB" id="A0A6A6QIZ2"/>
<evidence type="ECO:0000313" key="1">
    <source>
        <dbReference type="EMBL" id="KAF2491633.1"/>
    </source>
</evidence>
<evidence type="ECO:0000313" key="2">
    <source>
        <dbReference type="Proteomes" id="UP000799750"/>
    </source>
</evidence>
<sequence>MRPTLALAAKSRSKKVVANNPFRLERPRLTTQNLNGPFDGIFNGFFKSIKAQNKSRRKLIVYDNVVDAFKDSVTEALGDSSQVHELVVQAAGNPGKTKWDTIMGKEFGWSDDDKTVRSGIKIPSMGAIFPPARNGSLKKSYTSWIRLLQRENPGVELTREVCDAELNCLHENISKGINTDTADSIKFVIRRLLSESAKYWAERDKASEE</sequence>
<organism evidence="1 2">
    <name type="scientific">Lophium mytilinum</name>
    <dbReference type="NCBI Taxonomy" id="390894"/>
    <lineage>
        <taxon>Eukaryota</taxon>
        <taxon>Fungi</taxon>
        <taxon>Dikarya</taxon>
        <taxon>Ascomycota</taxon>
        <taxon>Pezizomycotina</taxon>
        <taxon>Dothideomycetes</taxon>
        <taxon>Pleosporomycetidae</taxon>
        <taxon>Mytilinidiales</taxon>
        <taxon>Mytilinidiaceae</taxon>
        <taxon>Lophium</taxon>
    </lineage>
</organism>
<dbReference type="Proteomes" id="UP000799750">
    <property type="component" value="Unassembled WGS sequence"/>
</dbReference>
<dbReference type="EMBL" id="MU004195">
    <property type="protein sequence ID" value="KAF2491633.1"/>
    <property type="molecule type" value="Genomic_DNA"/>
</dbReference>
<keyword evidence="2" id="KW-1185">Reference proteome</keyword>
<reference evidence="1" key="1">
    <citation type="journal article" date="2020" name="Stud. Mycol.">
        <title>101 Dothideomycetes genomes: a test case for predicting lifestyles and emergence of pathogens.</title>
        <authorList>
            <person name="Haridas S."/>
            <person name="Albert R."/>
            <person name="Binder M."/>
            <person name="Bloem J."/>
            <person name="Labutti K."/>
            <person name="Salamov A."/>
            <person name="Andreopoulos B."/>
            <person name="Baker S."/>
            <person name="Barry K."/>
            <person name="Bills G."/>
            <person name="Bluhm B."/>
            <person name="Cannon C."/>
            <person name="Castanera R."/>
            <person name="Culley D."/>
            <person name="Daum C."/>
            <person name="Ezra D."/>
            <person name="Gonzalez J."/>
            <person name="Henrissat B."/>
            <person name="Kuo A."/>
            <person name="Liang C."/>
            <person name="Lipzen A."/>
            <person name="Lutzoni F."/>
            <person name="Magnuson J."/>
            <person name="Mondo S."/>
            <person name="Nolan M."/>
            <person name="Ohm R."/>
            <person name="Pangilinan J."/>
            <person name="Park H.-J."/>
            <person name="Ramirez L."/>
            <person name="Alfaro M."/>
            <person name="Sun H."/>
            <person name="Tritt A."/>
            <person name="Yoshinaga Y."/>
            <person name="Zwiers L.-H."/>
            <person name="Turgeon B."/>
            <person name="Goodwin S."/>
            <person name="Spatafora J."/>
            <person name="Crous P."/>
            <person name="Grigoriev I."/>
        </authorList>
    </citation>
    <scope>NUCLEOTIDE SEQUENCE</scope>
    <source>
        <strain evidence="1">CBS 269.34</strain>
    </source>
</reference>
<dbReference type="OrthoDB" id="10566924at2759"/>
<gene>
    <name evidence="1" type="ORF">BU16DRAFT_542735</name>
</gene>
<accession>A0A6A6QIZ2</accession>